<keyword evidence="2" id="KW-0812">Transmembrane</keyword>
<evidence type="ECO:0000313" key="3">
    <source>
        <dbReference type="EMBL" id="MDY8110470.1"/>
    </source>
</evidence>
<feature type="transmembrane region" description="Helical" evidence="2">
    <location>
        <begin position="97"/>
        <end position="114"/>
    </location>
</feature>
<gene>
    <name evidence="3" type="ORF">U0C82_15110</name>
</gene>
<keyword evidence="2" id="KW-0472">Membrane</keyword>
<accession>A0ABU5I5S9</accession>
<feature type="transmembrane region" description="Helical" evidence="2">
    <location>
        <begin position="164"/>
        <end position="193"/>
    </location>
</feature>
<proteinExistence type="predicted"/>
<protein>
    <submittedName>
        <fullName evidence="3">Uncharacterized protein</fullName>
    </submittedName>
</protein>
<name>A0ABU5I5S9_9HYPH</name>
<feature type="transmembrane region" description="Helical" evidence="2">
    <location>
        <begin position="70"/>
        <end position="90"/>
    </location>
</feature>
<dbReference type="EMBL" id="JAXLPB010000005">
    <property type="protein sequence ID" value="MDY8110470.1"/>
    <property type="molecule type" value="Genomic_DNA"/>
</dbReference>
<keyword evidence="4" id="KW-1185">Reference proteome</keyword>
<keyword evidence="2" id="KW-1133">Transmembrane helix</keyword>
<dbReference type="RefSeq" id="WP_322188087.1">
    <property type="nucleotide sequence ID" value="NZ_JAXLPB010000005.1"/>
</dbReference>
<organism evidence="3 4">
    <name type="scientific">Fulvimarina uroteuthidis</name>
    <dbReference type="NCBI Taxonomy" id="3098149"/>
    <lineage>
        <taxon>Bacteria</taxon>
        <taxon>Pseudomonadati</taxon>
        <taxon>Pseudomonadota</taxon>
        <taxon>Alphaproteobacteria</taxon>
        <taxon>Hyphomicrobiales</taxon>
        <taxon>Aurantimonadaceae</taxon>
        <taxon>Fulvimarina</taxon>
    </lineage>
</organism>
<feature type="compositionally biased region" description="Basic and acidic residues" evidence="1">
    <location>
        <begin position="225"/>
        <end position="237"/>
    </location>
</feature>
<feature type="transmembrane region" description="Helical" evidence="2">
    <location>
        <begin position="199"/>
        <end position="216"/>
    </location>
</feature>
<dbReference type="Proteomes" id="UP001294412">
    <property type="component" value="Unassembled WGS sequence"/>
</dbReference>
<feature type="region of interest" description="Disordered" evidence="1">
    <location>
        <begin position="225"/>
        <end position="247"/>
    </location>
</feature>
<evidence type="ECO:0000256" key="1">
    <source>
        <dbReference type="SAM" id="MobiDB-lite"/>
    </source>
</evidence>
<sequence length="247" mass="27649">MDSRSQNPALHRRVIGFVATGLRTFLDARSGLEITIFTVYALACVGFAVLTALLVAPYDARDYGPVENGYYELIQAGILAVTALLFFTALIRFRRELFYFAAIVTFVSVLAMTRETPVCDSAFYESGPCFSANGKTMLILATGLIVLCALAIKREPFARRWSELNFFYAVPVALTVLFLLASAMFETMINVWLEEMSEMSAYLNLLGLAVILNVRPQWFDRQDRDRASGVERNHPDKVGQAFGNRVR</sequence>
<feature type="transmembrane region" description="Helical" evidence="2">
    <location>
        <begin position="34"/>
        <end position="58"/>
    </location>
</feature>
<feature type="transmembrane region" description="Helical" evidence="2">
    <location>
        <begin position="134"/>
        <end position="152"/>
    </location>
</feature>
<reference evidence="3 4" key="1">
    <citation type="submission" date="2023-12" db="EMBL/GenBank/DDBJ databases">
        <title>Description of Novel Strain Fulvimarina sp. 2208YS6-2-32 isolated from Uroteuthis (Photololigo) edulis.</title>
        <authorList>
            <person name="Park J.-S."/>
        </authorList>
    </citation>
    <scope>NUCLEOTIDE SEQUENCE [LARGE SCALE GENOMIC DNA]</scope>
    <source>
        <strain evidence="3 4">2208YS6-2-32</strain>
    </source>
</reference>
<evidence type="ECO:0000313" key="4">
    <source>
        <dbReference type="Proteomes" id="UP001294412"/>
    </source>
</evidence>
<comment type="caution">
    <text evidence="3">The sequence shown here is derived from an EMBL/GenBank/DDBJ whole genome shotgun (WGS) entry which is preliminary data.</text>
</comment>
<evidence type="ECO:0000256" key="2">
    <source>
        <dbReference type="SAM" id="Phobius"/>
    </source>
</evidence>